<accession>A0ABU9E7B0</accession>
<proteinExistence type="predicted"/>
<feature type="region of interest" description="Disordered" evidence="1">
    <location>
        <begin position="92"/>
        <end position="128"/>
    </location>
</feature>
<feature type="compositionally biased region" description="Basic and acidic residues" evidence="1">
    <location>
        <begin position="102"/>
        <end position="119"/>
    </location>
</feature>
<keyword evidence="4" id="KW-1185">Reference proteome</keyword>
<evidence type="ECO:0000313" key="3">
    <source>
        <dbReference type="EMBL" id="MEK9500623.1"/>
    </source>
</evidence>
<comment type="caution">
    <text evidence="3">The sequence shown here is derived from an EMBL/GenBank/DDBJ whole genome shotgun (WGS) entry which is preliminary data.</text>
</comment>
<sequence>MHDVLRQRLLRRIESLPEAQVYQVLDYIEFLESKYARDAATEASGLQKIAENLQDRMRRKAMNPETLREAFQLISVADKALSGVSSAGRQILKDLGTAIDPPEEREGPPARRTPEDRDGTSTGRPPEP</sequence>
<reference evidence="3 4" key="1">
    <citation type="submission" date="2024-02" db="EMBL/GenBank/DDBJ databases">
        <title>A novel Gemmatimonadota bacterium.</title>
        <authorList>
            <person name="Du Z.-J."/>
            <person name="Ye Y.-Q."/>
        </authorList>
    </citation>
    <scope>NUCLEOTIDE SEQUENCE [LARGE SCALE GENOMIC DNA]</scope>
    <source>
        <strain evidence="3 4">DH-20</strain>
    </source>
</reference>
<organism evidence="3 4">
    <name type="scientific">Gaopeijia maritima</name>
    <dbReference type="NCBI Taxonomy" id="3119007"/>
    <lineage>
        <taxon>Bacteria</taxon>
        <taxon>Pseudomonadati</taxon>
        <taxon>Gemmatimonadota</taxon>
        <taxon>Longimicrobiia</taxon>
        <taxon>Gaopeijiales</taxon>
        <taxon>Gaopeijiaceae</taxon>
        <taxon>Gaopeijia</taxon>
    </lineage>
</organism>
<dbReference type="Pfam" id="PF10047">
    <property type="entry name" value="DUF2281"/>
    <property type="match status" value="1"/>
</dbReference>
<feature type="domain" description="DUF2281" evidence="2">
    <location>
        <begin position="9"/>
        <end position="42"/>
    </location>
</feature>
<protein>
    <submittedName>
        <fullName evidence="3">DUF2281 domain-containing protein</fullName>
    </submittedName>
</protein>
<gene>
    <name evidence="3" type="ORF">WI372_06510</name>
</gene>
<dbReference type="RefSeq" id="WP_405284395.1">
    <property type="nucleotide sequence ID" value="NZ_CP144380.1"/>
</dbReference>
<name>A0ABU9E7B0_9BACT</name>
<dbReference type="Proteomes" id="UP001484239">
    <property type="component" value="Unassembled WGS sequence"/>
</dbReference>
<evidence type="ECO:0000256" key="1">
    <source>
        <dbReference type="SAM" id="MobiDB-lite"/>
    </source>
</evidence>
<evidence type="ECO:0000259" key="2">
    <source>
        <dbReference type="Pfam" id="PF10047"/>
    </source>
</evidence>
<dbReference type="EMBL" id="JBBHLI010000003">
    <property type="protein sequence ID" value="MEK9500623.1"/>
    <property type="molecule type" value="Genomic_DNA"/>
</dbReference>
<dbReference type="InterPro" id="IPR018739">
    <property type="entry name" value="DUF2281"/>
</dbReference>
<evidence type="ECO:0000313" key="4">
    <source>
        <dbReference type="Proteomes" id="UP001484239"/>
    </source>
</evidence>